<dbReference type="Proteomes" id="UP000044071">
    <property type="component" value="Unassembled WGS sequence"/>
</dbReference>
<gene>
    <name evidence="1" type="ORF">BN59_02090</name>
</gene>
<organism evidence="1 2">
    <name type="scientific">Legionella massiliensis</name>
    <dbReference type="NCBI Taxonomy" id="1034943"/>
    <lineage>
        <taxon>Bacteria</taxon>
        <taxon>Pseudomonadati</taxon>
        <taxon>Pseudomonadota</taxon>
        <taxon>Gammaproteobacteria</taxon>
        <taxon>Legionellales</taxon>
        <taxon>Legionellaceae</taxon>
        <taxon>Legionella</taxon>
    </lineage>
</organism>
<evidence type="ECO:0008006" key="3">
    <source>
        <dbReference type="Google" id="ProtNLM"/>
    </source>
</evidence>
<keyword evidence="2" id="KW-1185">Reference proteome</keyword>
<name>A0A078KTJ5_9GAMM</name>
<sequence>METLEHKQAGDQIRIETFTNPYLEGSKNLNTADTNKLKVTMMQTIDGIPVPLDLKLSAGDIVAMAGDYYTSAGWGYSLELPKPSGDVVSDNKKLFNNPVQAKEKQAFHDAFADLASTEVSQKDIERIYQIEKTTYVPFIESLNQIIQQIAYIFAVKDYSEKLSKNAAHFAPWSTRAYVVGHESALDNANLAYHFKQIAAGNVIDDETVSDELSAIVERIEKNPAQYGFTAEQIDNKQDFYTELSNRYHALAVSQDLFAMHFYSDHFAGGHMSRIGLLRTVMPEQFGVWGNILINNMHNEDNHTGVKTTNPFQPNPNWQVGDVFAIDPEKTQSYGDGTYFQRSNDENANLLVNGMDNSLGDIARLMQSGEKRSAENYGGLAFLPEIDYSQPQPQPLLLQAADGKVYFRADVSHIKMLSPEAYAAAQQRPAENGYEELTPFKAFILVIKLRVFGFIFAPKLEVPSTELVSEPPRLVAVETEDSLGYENTVEAEQEPLFELATEHEAEKTTKVASMSYVQGQTLFGSLANQARKQAFREPTIAAHQGMIPA</sequence>
<dbReference type="AlphaFoldDB" id="A0A078KTJ5"/>
<protein>
    <recommendedName>
        <fullName evidence="3">Dot/Icm secretion system substrate</fullName>
    </recommendedName>
</protein>
<dbReference type="EMBL" id="CCSB01000002">
    <property type="protein sequence ID" value="CDZ77800.1"/>
    <property type="molecule type" value="Genomic_DNA"/>
</dbReference>
<proteinExistence type="predicted"/>
<evidence type="ECO:0000313" key="2">
    <source>
        <dbReference type="Proteomes" id="UP000044071"/>
    </source>
</evidence>
<reference evidence="1 2" key="1">
    <citation type="submission" date="2014-06" db="EMBL/GenBank/DDBJ databases">
        <authorList>
            <person name="Urmite Genomes Urmite Genomes"/>
        </authorList>
    </citation>
    <scope>NUCLEOTIDE SEQUENCE [LARGE SCALE GENOMIC DNA]</scope>
</reference>
<dbReference type="OrthoDB" id="5649123at2"/>
<accession>A0A078KTJ5</accession>
<evidence type="ECO:0000313" key="1">
    <source>
        <dbReference type="EMBL" id="CDZ77800.1"/>
    </source>
</evidence>
<dbReference type="eggNOG" id="ENOG5031DNM">
    <property type="taxonomic scope" value="Bacteria"/>
</dbReference>